<keyword evidence="1" id="KW-1133">Transmembrane helix</keyword>
<proteinExistence type="predicted"/>
<organismHost>
    <name type="scientific">Ullucus tuberosus</name>
    <name type="common">Olluco</name>
    <dbReference type="NCBI Taxonomy" id="108055"/>
</organismHost>
<protein>
    <submittedName>
        <fullName evidence="2">Orf3</fullName>
    </submittedName>
</protein>
<evidence type="ECO:0000256" key="1">
    <source>
        <dbReference type="SAM" id="Phobius"/>
    </source>
</evidence>
<reference evidence="2" key="1">
    <citation type="journal article" date="2018" name="Plant Pathol.">
        <title>Using High Throughput Sequencing in support of a plant health outbreak reveals novel viruses in Ullucus tuberosus (Basellaceae).</title>
        <authorList>
            <person name="Fox A."/>
            <person name="Fowkes A."/>
            <person name="Skelton A."/>
            <person name="Harju V."/>
            <person name="Buxton-Kirk A."/>
            <person name="Kelly M."/>
            <person name="Forde S."/>
            <person name="Pufal H."/>
            <person name="Conyers C."/>
            <person name="Ward R."/>
            <person name="Weekes R."/>
            <person name="Boonham N."/>
            <person name="Adams I."/>
        </authorList>
    </citation>
    <scope>NUCLEOTIDE SEQUENCE</scope>
    <source>
        <strain evidence="2">Ullucus</strain>
    </source>
</reference>
<dbReference type="InterPro" id="IPR001896">
    <property type="entry name" value="Plant_vir_prot"/>
</dbReference>
<organism evidence="2">
    <name type="scientific">Papaya mosaic potexvirus</name>
    <name type="common">PMV</name>
    <dbReference type="NCBI Taxonomy" id="12181"/>
    <lineage>
        <taxon>Viruses</taxon>
        <taxon>Riboviria</taxon>
        <taxon>Orthornavirae</taxon>
        <taxon>Kitrinoviricota</taxon>
        <taxon>Alsuviricetes</taxon>
        <taxon>Tymovirales</taxon>
        <taxon>Alphaflexiviridae</taxon>
        <taxon>Potexvirus</taxon>
        <taxon>Potexvirus papayae</taxon>
    </lineage>
</organism>
<sequence>MHCPGTRKGSMSSHRVHLTPPTDHSKTFLVLAIGVGIACVFHFALAYRLPTPGDNSHSLPFGGHYRDGTKTISYNSPRGHSNNNSWAPLAAVLCIIFALHVLRPRDRASGTNHHHCPSCSPSPQ</sequence>
<feature type="transmembrane region" description="Helical" evidence="1">
    <location>
        <begin position="28"/>
        <end position="49"/>
    </location>
</feature>
<name>A0A3G8FWM3_PMV</name>
<keyword evidence="1" id="KW-0472">Membrane</keyword>
<organismHost>
    <name type="scientific">Carica papaya</name>
    <name type="common">Papaya</name>
    <dbReference type="NCBI Taxonomy" id="3649"/>
</organismHost>
<dbReference type="EMBL" id="MH645157">
    <property type="protein sequence ID" value="AZF99043.1"/>
    <property type="molecule type" value="Genomic_RNA"/>
</dbReference>
<dbReference type="Pfam" id="PF01307">
    <property type="entry name" value="Plant_vir_prot"/>
    <property type="match status" value="1"/>
</dbReference>
<keyword evidence="1" id="KW-0812">Transmembrane</keyword>
<accession>A0A3G8FWM3</accession>
<feature type="transmembrane region" description="Helical" evidence="1">
    <location>
        <begin position="85"/>
        <end position="102"/>
    </location>
</feature>
<evidence type="ECO:0000313" key="2">
    <source>
        <dbReference type="EMBL" id="AZF99043.1"/>
    </source>
</evidence>
<dbReference type="SMR" id="A0A3G8FWM3"/>